<evidence type="ECO:0000256" key="1">
    <source>
        <dbReference type="ARBA" id="ARBA00004141"/>
    </source>
</evidence>
<evidence type="ECO:0000256" key="2">
    <source>
        <dbReference type="ARBA" id="ARBA00006939"/>
    </source>
</evidence>
<gene>
    <name evidence="9" type="ORF">CVLEPA_LOCUS376</name>
</gene>
<name>A0ABP0EYT6_CLALP</name>
<keyword evidence="8" id="KW-0732">Signal</keyword>
<feature type="transmembrane region" description="Helical" evidence="7">
    <location>
        <begin position="591"/>
        <end position="612"/>
    </location>
</feature>
<feature type="transmembrane region" description="Helical" evidence="7">
    <location>
        <begin position="354"/>
        <end position="373"/>
    </location>
</feature>
<feature type="transmembrane region" description="Helical" evidence="7">
    <location>
        <begin position="618"/>
        <end position="635"/>
    </location>
</feature>
<feature type="signal peptide" evidence="8">
    <location>
        <begin position="1"/>
        <end position="43"/>
    </location>
</feature>
<keyword evidence="5 7" id="KW-0472">Membrane</keyword>
<protein>
    <submittedName>
        <fullName evidence="9">Uncharacterized protein</fullName>
    </submittedName>
</protein>
<dbReference type="EMBL" id="CAWYQH010000001">
    <property type="protein sequence ID" value="CAK8671325.1"/>
    <property type="molecule type" value="Genomic_DNA"/>
</dbReference>
<dbReference type="Pfam" id="PF02535">
    <property type="entry name" value="Zip"/>
    <property type="match status" value="2"/>
</dbReference>
<evidence type="ECO:0000256" key="7">
    <source>
        <dbReference type="SAM" id="Phobius"/>
    </source>
</evidence>
<proteinExistence type="inferred from homology"/>
<feature type="region of interest" description="Disordered" evidence="6">
    <location>
        <begin position="378"/>
        <end position="398"/>
    </location>
</feature>
<feature type="region of interest" description="Disordered" evidence="6">
    <location>
        <begin position="134"/>
        <end position="171"/>
    </location>
</feature>
<dbReference type="PANTHER" id="PTHR12191">
    <property type="entry name" value="SOLUTE CARRIER FAMILY 39"/>
    <property type="match status" value="1"/>
</dbReference>
<feature type="chain" id="PRO_5046218855" evidence="8">
    <location>
        <begin position="44"/>
        <end position="686"/>
    </location>
</feature>
<comment type="caution">
    <text evidence="9">The sequence shown here is derived from an EMBL/GenBank/DDBJ whole genome shotgun (WGS) entry which is preliminary data.</text>
</comment>
<sequence>MFAGSTSVHSIGTKLSHRLNGNQVSKWFFFVLSVQLLLSTVSAQDTTVGPVGERSTSTPTTEPVKANTDNNVELSVKCESGSCFIRTKSSEENILVGVDYTKKIFEQYLDEDGNFTVSSLKNFMENVGVLKVNGHEDHDHGEHEDHDHGEHEDHDEPHDHEEAHNHAYKSDDHKKELDFSYFDWLFMDYEDEDKKMDYPDEDKKMCLQTPEDVLNKFYPNTSADEVRITLSDFSAILPRIIFDLQSPDCTSGSDEEEHHESEAPKNNRGEVWAITLGSVAIISALSVIGIIIVPLMSKSTFFNRFLSLLVSLAVGTLVGDALLHLLPHATGGHDHGAHDHGSESDEKDTIMKNLVAVLGIYIFFVFESGMGLLRKYRRNKRKEQESKEKTIPSPRSDDCLIVQGHESVDPFLVDSKIKSPNQVDTFVVESPHDSGLSLSNGAVLKFPNASEQIEVKLQSSNGTRTPPFPLDLDVCENGHASEASTDSPSSCQQHHAIETAHVLVRHHHHQDHHHHHPDLYKAQGVKDLAWMIIMGDGLHNFSDGLAIGAAFSSSIAAGLSTSLAIFCHELPHELGDFAILIDAGMSIKKALLYNGMCACLAFVGAIIGLVIGEYSVTVKLWILAITAGGFLYVGLVDMLSQMLQHCAEEDGLSRFIFQNVGFLGGVAIMLLIALYEDSFMSIFAGV</sequence>
<keyword evidence="3 7" id="KW-0812">Transmembrane</keyword>
<accession>A0ABP0EYT6</accession>
<evidence type="ECO:0000256" key="3">
    <source>
        <dbReference type="ARBA" id="ARBA00022692"/>
    </source>
</evidence>
<feature type="region of interest" description="Disordered" evidence="6">
    <location>
        <begin position="47"/>
        <end position="66"/>
    </location>
</feature>
<evidence type="ECO:0000256" key="4">
    <source>
        <dbReference type="ARBA" id="ARBA00022989"/>
    </source>
</evidence>
<feature type="compositionally biased region" description="Polar residues" evidence="6">
    <location>
        <begin position="54"/>
        <end position="66"/>
    </location>
</feature>
<evidence type="ECO:0000256" key="6">
    <source>
        <dbReference type="SAM" id="MobiDB-lite"/>
    </source>
</evidence>
<feature type="transmembrane region" description="Helical" evidence="7">
    <location>
        <begin position="271"/>
        <end position="293"/>
    </location>
</feature>
<comment type="subcellular location">
    <subcellularLocation>
        <location evidence="1">Membrane</location>
        <topology evidence="1">Multi-pass membrane protein</topology>
    </subcellularLocation>
</comment>
<keyword evidence="4 7" id="KW-1133">Transmembrane helix</keyword>
<dbReference type="InterPro" id="IPR050799">
    <property type="entry name" value="ZIP_Transporter"/>
</dbReference>
<organism evidence="9 10">
    <name type="scientific">Clavelina lepadiformis</name>
    <name type="common">Light-bulb sea squirt</name>
    <name type="synonym">Ascidia lepadiformis</name>
    <dbReference type="NCBI Taxonomy" id="159417"/>
    <lineage>
        <taxon>Eukaryota</taxon>
        <taxon>Metazoa</taxon>
        <taxon>Chordata</taxon>
        <taxon>Tunicata</taxon>
        <taxon>Ascidiacea</taxon>
        <taxon>Aplousobranchia</taxon>
        <taxon>Clavelinidae</taxon>
        <taxon>Clavelina</taxon>
    </lineage>
</organism>
<reference evidence="9 10" key="1">
    <citation type="submission" date="2024-02" db="EMBL/GenBank/DDBJ databases">
        <authorList>
            <person name="Daric V."/>
            <person name="Darras S."/>
        </authorList>
    </citation>
    <scope>NUCLEOTIDE SEQUENCE [LARGE SCALE GENOMIC DNA]</scope>
</reference>
<keyword evidence="10" id="KW-1185">Reference proteome</keyword>
<evidence type="ECO:0000256" key="8">
    <source>
        <dbReference type="SAM" id="SignalP"/>
    </source>
</evidence>
<feature type="compositionally biased region" description="Basic and acidic residues" evidence="6">
    <location>
        <begin position="382"/>
        <end position="398"/>
    </location>
</feature>
<evidence type="ECO:0000256" key="5">
    <source>
        <dbReference type="ARBA" id="ARBA00023136"/>
    </source>
</evidence>
<feature type="transmembrane region" description="Helical" evidence="7">
    <location>
        <begin position="305"/>
        <end position="326"/>
    </location>
</feature>
<dbReference type="Proteomes" id="UP001642483">
    <property type="component" value="Unassembled WGS sequence"/>
</dbReference>
<feature type="transmembrane region" description="Helical" evidence="7">
    <location>
        <begin position="656"/>
        <end position="675"/>
    </location>
</feature>
<comment type="similarity">
    <text evidence="2">Belongs to the ZIP transporter (TC 2.A.5) family.</text>
</comment>
<dbReference type="InterPro" id="IPR003689">
    <property type="entry name" value="ZIP"/>
</dbReference>
<dbReference type="PANTHER" id="PTHR12191:SF30">
    <property type="entry name" value="ZINC TRANSPORTER ZIP4 N-TERMINAL DOMAIN-CONTAINING PROTEIN"/>
    <property type="match status" value="1"/>
</dbReference>
<evidence type="ECO:0000313" key="10">
    <source>
        <dbReference type="Proteomes" id="UP001642483"/>
    </source>
</evidence>
<evidence type="ECO:0000313" key="9">
    <source>
        <dbReference type="EMBL" id="CAK8671325.1"/>
    </source>
</evidence>